<dbReference type="VEuPathDB" id="PlasmoDB:PGSY75_1434900"/>
<sequence length="328" mass="38430">MEIINKKDVLVNYLKLCGKHDMVNAVIKYCDEDHGIVFNKHPARNEKKFGTIYDYGVSSKFRGCENIEKLQKSNVFHKEKNISNNLNDIVLKNSKCVDDIPRVKCYGKEEISLEGLEEKTTEKTVKSYYNRKKTKTNLLNKQDNAISEILDDICEVIAPEGKGKFLKFIGENYVYILLENGTYHCYPLHLLKLNRSFLKNNSMFTLKFDYKDMALKHARNLIKSKNKKIYKRPNLITEDNMFHDNFVDFPKELDYLKDYIIKNDNKYLTSCLKENMVHSVLDHGKCSYNKEILDCLQNSNDVIKQNVKIKTLNNIYKLENSKNIYISK</sequence>
<evidence type="ECO:0000313" key="1">
    <source>
        <dbReference type="EMBL" id="KYN95944.1"/>
    </source>
</evidence>
<protein>
    <submittedName>
        <fullName evidence="1">Uncharacterized protein</fullName>
    </submittedName>
</protein>
<dbReference type="Proteomes" id="UP000076004">
    <property type="component" value="Chromosome 14"/>
</dbReference>
<dbReference type="VEuPathDB" id="PlasmoDB:PGABG01_1433600"/>
<accession>A0A151LAE5</accession>
<name>A0A151LAE5_9APIC</name>
<reference evidence="1 2" key="1">
    <citation type="journal article" date="2016" name="Nat. Commun.">
        <title>Genomes of cryptic chimpanzee Plasmodium species reveal key evolutionary events leading to human malaria.</title>
        <authorList>
            <person name="Sundararaman S.A."/>
            <person name="Plenderleith L.J."/>
            <person name="Liu W."/>
            <person name="Loy D.E."/>
            <person name="Learn G.H."/>
            <person name="Li Y."/>
            <person name="Shaw K.S."/>
            <person name="Ayouba A."/>
            <person name="Peeters M."/>
            <person name="Speede S."/>
            <person name="Shaw G.M."/>
            <person name="Bushman F.D."/>
            <person name="Brisson D."/>
            <person name="Rayner J.C."/>
            <person name="Sharp P.M."/>
            <person name="Hahn B.H."/>
        </authorList>
    </citation>
    <scope>NUCLEOTIDE SEQUENCE [LARGE SCALE GENOMIC DNA]</scope>
    <source>
        <strain evidence="1 2">SY75</strain>
    </source>
</reference>
<comment type="caution">
    <text evidence="1">The sequence shown here is derived from an EMBL/GenBank/DDBJ whole genome shotgun (WGS) entry which is preliminary data.</text>
</comment>
<evidence type="ECO:0000313" key="2">
    <source>
        <dbReference type="Proteomes" id="UP000076004"/>
    </source>
</evidence>
<organism evidence="1 2">
    <name type="scientific">Plasmodium gaboni</name>
    <dbReference type="NCBI Taxonomy" id="647221"/>
    <lineage>
        <taxon>Eukaryota</taxon>
        <taxon>Sar</taxon>
        <taxon>Alveolata</taxon>
        <taxon>Apicomplexa</taxon>
        <taxon>Aconoidasida</taxon>
        <taxon>Haemosporida</taxon>
        <taxon>Plasmodiidae</taxon>
        <taxon>Plasmodium</taxon>
        <taxon>Plasmodium (Laverania)</taxon>
    </lineage>
</organism>
<dbReference type="GeneID" id="29778639"/>
<dbReference type="AlphaFoldDB" id="A0A151LAE5"/>
<gene>
    <name evidence="1" type="ORF">PGSY75_1434900</name>
</gene>
<dbReference type="EMBL" id="LVLB01000015">
    <property type="protein sequence ID" value="KYN95944.1"/>
    <property type="molecule type" value="Genomic_DNA"/>
</dbReference>
<proteinExistence type="predicted"/>
<dbReference type="RefSeq" id="XP_018639410.1">
    <property type="nucleotide sequence ID" value="XM_018788038.1"/>
</dbReference>
<dbReference type="KEGG" id="pgab:PGSY75_1434900"/>